<dbReference type="EMBL" id="JANRMS010001157">
    <property type="protein sequence ID" value="KAJ3530557.1"/>
    <property type="molecule type" value="Genomic_DNA"/>
</dbReference>
<gene>
    <name evidence="1" type="ORF">NM208_g9272</name>
</gene>
<keyword evidence="2" id="KW-1185">Reference proteome</keyword>
<reference evidence="1" key="1">
    <citation type="submission" date="2022-08" db="EMBL/GenBank/DDBJ databases">
        <title>Genome Sequence of Fusarium decemcellulare.</title>
        <authorList>
            <person name="Buettner E."/>
        </authorList>
    </citation>
    <scope>NUCLEOTIDE SEQUENCE</scope>
    <source>
        <strain evidence="1">Babe19</strain>
    </source>
</reference>
<evidence type="ECO:0000313" key="1">
    <source>
        <dbReference type="EMBL" id="KAJ3530557.1"/>
    </source>
</evidence>
<name>A0ACC1S2D2_9HYPO</name>
<organism evidence="1 2">
    <name type="scientific">Fusarium decemcellulare</name>
    <dbReference type="NCBI Taxonomy" id="57161"/>
    <lineage>
        <taxon>Eukaryota</taxon>
        <taxon>Fungi</taxon>
        <taxon>Dikarya</taxon>
        <taxon>Ascomycota</taxon>
        <taxon>Pezizomycotina</taxon>
        <taxon>Sordariomycetes</taxon>
        <taxon>Hypocreomycetidae</taxon>
        <taxon>Hypocreales</taxon>
        <taxon>Nectriaceae</taxon>
        <taxon>Fusarium</taxon>
        <taxon>Fusarium decemcellulare species complex</taxon>
    </lineage>
</organism>
<protein>
    <submittedName>
        <fullName evidence="1">Uncharacterized protein</fullName>
    </submittedName>
</protein>
<dbReference type="Proteomes" id="UP001148629">
    <property type="component" value="Unassembled WGS sequence"/>
</dbReference>
<sequence>MLVTKILAFSFAALVAAAAALISTEQLAANLGVSPSDLSKLLSATDVSSLDITKYTKALEVNPEELASWPESLKISTLEKLQDRVQTLVDSNPDGRTRRSIKRQESNREKVQKEVDDRIAQYRSEHESDHGRRLAGWLAGWLPGLDSTGQVGCNIGAPAFFLTPEMPPVARLASCEDGQTEREKKATASGSWWWWWQVPKCASSQHQISHPILQSPLCLPHKPRTWLSKFSALASSGQKFPCRASLGIGMTASSHRANKTQRTIHRLSAIHSQGFPAAPAVLHLEVSSRCSIRTSFQARFLGAERFAFCGPDEPRSKCRALRSATTPPRTPLAYLYHFSPATANSKILEEEAPQCPSMAYDNKHRVEQPAPHLARISISASSVLEAL</sequence>
<accession>A0ACC1S2D2</accession>
<comment type="caution">
    <text evidence="1">The sequence shown here is derived from an EMBL/GenBank/DDBJ whole genome shotgun (WGS) entry which is preliminary data.</text>
</comment>
<proteinExistence type="predicted"/>
<evidence type="ECO:0000313" key="2">
    <source>
        <dbReference type="Proteomes" id="UP001148629"/>
    </source>
</evidence>